<evidence type="ECO:0000259" key="1">
    <source>
        <dbReference type="Pfam" id="PF13460"/>
    </source>
</evidence>
<dbReference type="PANTHER" id="PTHR43355:SF2">
    <property type="entry name" value="FLAVIN REDUCTASE (NADPH)"/>
    <property type="match status" value="1"/>
</dbReference>
<evidence type="ECO:0000313" key="2">
    <source>
        <dbReference type="EMBL" id="GAA5191191.1"/>
    </source>
</evidence>
<dbReference type="InterPro" id="IPR036291">
    <property type="entry name" value="NAD(P)-bd_dom_sf"/>
</dbReference>
<accession>A0ABP9S469</accession>
<feature type="domain" description="NAD(P)-binding" evidence="1">
    <location>
        <begin position="7"/>
        <end position="198"/>
    </location>
</feature>
<sequence>MRIAVFGAAGNTGSRIVAEALSRGHDVTAVVRSPARLAELPPGASGRVGDAAGVEEVMAVSANADVVVTATRPPAGHEGELVTVAKSLLAGLAGTRVRLLVVGGAGSLTVPGSGGTLVVDDPRYVPPEWRAIALACNDQLATYRGNTEVDWAYLSPPAILEPGRRTGRYRSGTDELLTDPDGHSAISCEDLAVALLDETERPHHRRTRFTVARR</sequence>
<dbReference type="EMBL" id="BAABJQ010000015">
    <property type="protein sequence ID" value="GAA5191191.1"/>
    <property type="molecule type" value="Genomic_DNA"/>
</dbReference>
<comment type="caution">
    <text evidence="2">The sequence shown here is derived from an EMBL/GenBank/DDBJ whole genome shotgun (WGS) entry which is preliminary data.</text>
</comment>
<gene>
    <name evidence="2" type="ORF">GCM10023322_48010</name>
</gene>
<protein>
    <submittedName>
        <fullName evidence="2">NAD(P)-dependent oxidoreductase</fullName>
    </submittedName>
</protein>
<dbReference type="RefSeq" id="WP_345633056.1">
    <property type="nucleotide sequence ID" value="NZ_BAABJQ010000015.1"/>
</dbReference>
<evidence type="ECO:0000313" key="3">
    <source>
        <dbReference type="Proteomes" id="UP001501570"/>
    </source>
</evidence>
<reference evidence="3" key="1">
    <citation type="journal article" date="2019" name="Int. J. Syst. Evol. Microbiol.">
        <title>The Global Catalogue of Microorganisms (GCM) 10K type strain sequencing project: providing services to taxonomists for standard genome sequencing and annotation.</title>
        <authorList>
            <consortium name="The Broad Institute Genomics Platform"/>
            <consortium name="The Broad Institute Genome Sequencing Center for Infectious Disease"/>
            <person name="Wu L."/>
            <person name="Ma J."/>
        </authorList>
    </citation>
    <scope>NUCLEOTIDE SEQUENCE [LARGE SCALE GENOMIC DNA]</scope>
    <source>
        <strain evidence="3">JCM 18304</strain>
    </source>
</reference>
<organism evidence="2 3">
    <name type="scientific">Rugosimonospora acidiphila</name>
    <dbReference type="NCBI Taxonomy" id="556531"/>
    <lineage>
        <taxon>Bacteria</taxon>
        <taxon>Bacillati</taxon>
        <taxon>Actinomycetota</taxon>
        <taxon>Actinomycetes</taxon>
        <taxon>Micromonosporales</taxon>
        <taxon>Micromonosporaceae</taxon>
        <taxon>Rugosimonospora</taxon>
    </lineage>
</organism>
<keyword evidence="3" id="KW-1185">Reference proteome</keyword>
<proteinExistence type="predicted"/>
<dbReference type="PANTHER" id="PTHR43355">
    <property type="entry name" value="FLAVIN REDUCTASE (NADPH)"/>
    <property type="match status" value="1"/>
</dbReference>
<dbReference type="Pfam" id="PF13460">
    <property type="entry name" value="NAD_binding_10"/>
    <property type="match status" value="1"/>
</dbReference>
<dbReference type="Gene3D" id="3.40.50.720">
    <property type="entry name" value="NAD(P)-binding Rossmann-like Domain"/>
    <property type="match status" value="1"/>
</dbReference>
<dbReference type="InterPro" id="IPR016040">
    <property type="entry name" value="NAD(P)-bd_dom"/>
</dbReference>
<dbReference type="InterPro" id="IPR051606">
    <property type="entry name" value="Polyketide_Oxido-like"/>
</dbReference>
<dbReference type="Proteomes" id="UP001501570">
    <property type="component" value="Unassembled WGS sequence"/>
</dbReference>
<name>A0ABP9S469_9ACTN</name>
<dbReference type="SUPFAM" id="SSF51735">
    <property type="entry name" value="NAD(P)-binding Rossmann-fold domains"/>
    <property type="match status" value="1"/>
</dbReference>